<evidence type="ECO:0000313" key="1">
    <source>
        <dbReference type="EMBL" id="MBA6096664.1"/>
    </source>
</evidence>
<comment type="caution">
    <text evidence="1">The sequence shown here is derived from an EMBL/GenBank/DDBJ whole genome shotgun (WGS) entry which is preliminary data.</text>
</comment>
<dbReference type="AlphaFoldDB" id="A0A7W2KDU8"/>
<sequence length="124" mass="13542">MELAFSTGAWWLATVRRMSACLQLIIRIKASGIVDAGQRQPAAGDRCAGPQAGFSARQASPAGGTAWVSSLQGVWFEVIWQLLQSRLQLRDRLGKLISFLVFAHTSQAVPLNAQVQQVFLQFQG</sequence>
<protein>
    <submittedName>
        <fullName evidence="1">Uncharacterized protein</fullName>
    </submittedName>
</protein>
<proteinExistence type="predicted"/>
<gene>
    <name evidence="1" type="ORF">H4C80_05830</name>
</gene>
<organism evidence="1 2">
    <name type="scientific">Pseudomonas juntendi</name>
    <dbReference type="NCBI Taxonomy" id="2666183"/>
    <lineage>
        <taxon>Bacteria</taxon>
        <taxon>Pseudomonadati</taxon>
        <taxon>Pseudomonadota</taxon>
        <taxon>Gammaproteobacteria</taxon>
        <taxon>Pseudomonadales</taxon>
        <taxon>Pseudomonadaceae</taxon>
        <taxon>Pseudomonas</taxon>
    </lineage>
</organism>
<accession>A0A7W2KDU8</accession>
<name>A0A7W2KDU8_9PSED</name>
<evidence type="ECO:0000313" key="2">
    <source>
        <dbReference type="Proteomes" id="UP000545074"/>
    </source>
</evidence>
<dbReference type="EMBL" id="JACGCX010000002">
    <property type="protein sequence ID" value="MBA6096664.1"/>
    <property type="molecule type" value="Genomic_DNA"/>
</dbReference>
<reference evidence="1 2" key="1">
    <citation type="submission" date="2020-07" db="EMBL/GenBank/DDBJ databases">
        <title>Diversity of carbapenemase encoding genes among Pseudomonas putida group clinical isolates in a tertiary Brazilian hospital.</title>
        <authorList>
            <person name="Alberto-Lei F."/>
            <person name="Nodari C.S."/>
            <person name="Streling A.P."/>
            <person name="Paulino J.T."/>
            <person name="Bessa-Neto F.O."/>
            <person name="Cayo R."/>
            <person name="Gales A.C."/>
        </authorList>
    </citation>
    <scope>NUCLEOTIDE SEQUENCE [LARGE SCALE GENOMIC DNA]</scope>
    <source>
        <strain evidence="1 2">12815</strain>
    </source>
</reference>
<dbReference type="Proteomes" id="UP000545074">
    <property type="component" value="Unassembled WGS sequence"/>
</dbReference>